<evidence type="ECO:0000313" key="3">
    <source>
        <dbReference type="Proteomes" id="UP001156882"/>
    </source>
</evidence>
<protein>
    <submittedName>
        <fullName evidence="2">FAD-binding molybdopterin dehydrogenase</fullName>
    </submittedName>
</protein>
<feature type="domain" description="FAD-binding PCMH-type" evidence="1">
    <location>
        <begin position="1"/>
        <end position="178"/>
    </location>
</feature>
<accession>A0ABQ6CSG7</accession>
<name>A0ABQ6CSG7_9HYPH</name>
<dbReference type="InterPro" id="IPR002346">
    <property type="entry name" value="Mopterin_DH_FAD-bd"/>
</dbReference>
<dbReference type="Pfam" id="PF00941">
    <property type="entry name" value="FAD_binding_5"/>
    <property type="match status" value="1"/>
</dbReference>
<dbReference type="SUPFAM" id="SSF56176">
    <property type="entry name" value="FAD-binding/transporter-associated domain-like"/>
    <property type="match status" value="1"/>
</dbReference>
<evidence type="ECO:0000259" key="1">
    <source>
        <dbReference type="PROSITE" id="PS51387"/>
    </source>
</evidence>
<dbReference type="InterPro" id="IPR016166">
    <property type="entry name" value="FAD-bd_PCMH"/>
</dbReference>
<sequence>MDLNAIMKAVRPADRTALTAIARRVRKSDAWLAGGTGLFAEPQPDVRRVVDLLGMNWEPLVAAEQGLTISATCSLGTLATFKAPADWLGAALIERCCRAFPAAFRNWSTATVGGNLCMALPSGPLIALGAALEGVCTIWTPAGGERRLAVADFVRGPRLSALRAGEVLRSLRLPAEALKRAVALRRICLTKSGGSDALLIGTLSAEGDLTLTVTASTRRPLQFDFDGMPTEAVLRQRLGDDIPVEFYYADRHGRPDWCRQMTQDLAAEICRELRATAAPRPQRPGPAHDSWSHTQQGSGGAFEALLMC</sequence>
<dbReference type="PROSITE" id="PS51387">
    <property type="entry name" value="FAD_PCMH"/>
    <property type="match status" value="1"/>
</dbReference>
<dbReference type="Proteomes" id="UP001156882">
    <property type="component" value="Unassembled WGS sequence"/>
</dbReference>
<reference evidence="3" key="1">
    <citation type="journal article" date="2019" name="Int. J. Syst. Evol. Microbiol.">
        <title>The Global Catalogue of Microorganisms (GCM) 10K type strain sequencing project: providing services to taxonomists for standard genome sequencing and annotation.</title>
        <authorList>
            <consortium name="The Broad Institute Genomics Platform"/>
            <consortium name="The Broad Institute Genome Sequencing Center for Infectious Disease"/>
            <person name="Wu L."/>
            <person name="Ma J."/>
        </authorList>
    </citation>
    <scope>NUCLEOTIDE SEQUENCE [LARGE SCALE GENOMIC DNA]</scope>
    <source>
        <strain evidence="3">NBRC 101365</strain>
    </source>
</reference>
<keyword evidence="3" id="KW-1185">Reference proteome</keyword>
<evidence type="ECO:0000313" key="2">
    <source>
        <dbReference type="EMBL" id="GLS23233.1"/>
    </source>
</evidence>
<dbReference type="EMBL" id="BSPC01000069">
    <property type="protein sequence ID" value="GLS23233.1"/>
    <property type="molecule type" value="Genomic_DNA"/>
</dbReference>
<dbReference type="InterPro" id="IPR051312">
    <property type="entry name" value="Diverse_Substr_Oxidored"/>
</dbReference>
<dbReference type="InterPro" id="IPR036318">
    <property type="entry name" value="FAD-bd_PCMH-like_sf"/>
</dbReference>
<dbReference type="PANTHER" id="PTHR42659">
    <property type="entry name" value="XANTHINE DEHYDROGENASE SUBUNIT C-RELATED"/>
    <property type="match status" value="1"/>
</dbReference>
<dbReference type="Gene3D" id="3.30.465.10">
    <property type="match status" value="1"/>
</dbReference>
<dbReference type="InterPro" id="IPR016169">
    <property type="entry name" value="FAD-bd_PCMH_sub2"/>
</dbReference>
<proteinExistence type="predicted"/>
<gene>
    <name evidence="2" type="ORF">GCM10007874_62530</name>
</gene>
<organism evidence="2 3">
    <name type="scientific">Labrys miyagiensis</name>
    <dbReference type="NCBI Taxonomy" id="346912"/>
    <lineage>
        <taxon>Bacteria</taxon>
        <taxon>Pseudomonadati</taxon>
        <taxon>Pseudomonadota</taxon>
        <taxon>Alphaproteobacteria</taxon>
        <taxon>Hyphomicrobiales</taxon>
        <taxon>Xanthobacteraceae</taxon>
        <taxon>Labrys</taxon>
    </lineage>
</organism>
<comment type="caution">
    <text evidence="2">The sequence shown here is derived from an EMBL/GenBank/DDBJ whole genome shotgun (WGS) entry which is preliminary data.</text>
</comment>
<dbReference type="RefSeq" id="WP_284316150.1">
    <property type="nucleotide sequence ID" value="NZ_BSPC01000069.1"/>
</dbReference>
<dbReference type="PANTHER" id="PTHR42659:SF9">
    <property type="entry name" value="XANTHINE DEHYDROGENASE FAD-BINDING SUBUNIT XDHB-RELATED"/>
    <property type="match status" value="1"/>
</dbReference>